<dbReference type="AlphaFoldDB" id="A0A0C2XC21"/>
<gene>
    <name evidence="2" type="ORF">M413DRAFT_32500</name>
</gene>
<keyword evidence="1" id="KW-0732">Signal</keyword>
<reference evidence="2 3" key="1">
    <citation type="submission" date="2014-04" db="EMBL/GenBank/DDBJ databases">
        <authorList>
            <consortium name="DOE Joint Genome Institute"/>
            <person name="Kuo A."/>
            <person name="Gay G."/>
            <person name="Dore J."/>
            <person name="Kohler A."/>
            <person name="Nagy L.G."/>
            <person name="Floudas D."/>
            <person name="Copeland A."/>
            <person name="Barry K.W."/>
            <person name="Cichocki N."/>
            <person name="Veneault-Fourrey C."/>
            <person name="LaButti K."/>
            <person name="Lindquist E.A."/>
            <person name="Lipzen A."/>
            <person name="Lundell T."/>
            <person name="Morin E."/>
            <person name="Murat C."/>
            <person name="Sun H."/>
            <person name="Tunlid A."/>
            <person name="Henrissat B."/>
            <person name="Grigoriev I.V."/>
            <person name="Hibbett D.S."/>
            <person name="Martin F."/>
            <person name="Nordberg H.P."/>
            <person name="Cantor M.N."/>
            <person name="Hua S.X."/>
        </authorList>
    </citation>
    <scope>NUCLEOTIDE SEQUENCE [LARGE SCALE GENOMIC DNA]</scope>
    <source>
        <strain evidence="3">h7</strain>
    </source>
</reference>
<accession>A0A0C2XC21</accession>
<name>A0A0C2XC21_HEBCY</name>
<organism evidence="2 3">
    <name type="scientific">Hebeloma cylindrosporum</name>
    <dbReference type="NCBI Taxonomy" id="76867"/>
    <lineage>
        <taxon>Eukaryota</taxon>
        <taxon>Fungi</taxon>
        <taxon>Dikarya</taxon>
        <taxon>Basidiomycota</taxon>
        <taxon>Agaricomycotina</taxon>
        <taxon>Agaricomycetes</taxon>
        <taxon>Agaricomycetidae</taxon>
        <taxon>Agaricales</taxon>
        <taxon>Agaricineae</taxon>
        <taxon>Hymenogastraceae</taxon>
        <taxon>Hebeloma</taxon>
    </lineage>
</organism>
<reference evidence="3" key="2">
    <citation type="submission" date="2015-01" db="EMBL/GenBank/DDBJ databases">
        <title>Evolutionary Origins and Diversification of the Mycorrhizal Mutualists.</title>
        <authorList>
            <consortium name="DOE Joint Genome Institute"/>
            <consortium name="Mycorrhizal Genomics Consortium"/>
            <person name="Kohler A."/>
            <person name="Kuo A."/>
            <person name="Nagy L.G."/>
            <person name="Floudas D."/>
            <person name="Copeland A."/>
            <person name="Barry K.W."/>
            <person name="Cichocki N."/>
            <person name="Veneault-Fourrey C."/>
            <person name="LaButti K."/>
            <person name="Lindquist E.A."/>
            <person name="Lipzen A."/>
            <person name="Lundell T."/>
            <person name="Morin E."/>
            <person name="Murat C."/>
            <person name="Riley R."/>
            <person name="Ohm R."/>
            <person name="Sun H."/>
            <person name="Tunlid A."/>
            <person name="Henrissat B."/>
            <person name="Grigoriev I.V."/>
            <person name="Hibbett D.S."/>
            <person name="Martin F."/>
        </authorList>
    </citation>
    <scope>NUCLEOTIDE SEQUENCE [LARGE SCALE GENOMIC DNA]</scope>
    <source>
        <strain evidence="3">h7</strain>
    </source>
</reference>
<protein>
    <submittedName>
        <fullName evidence="2">Uncharacterized protein</fullName>
    </submittedName>
</protein>
<evidence type="ECO:0000313" key="2">
    <source>
        <dbReference type="EMBL" id="KIM35483.1"/>
    </source>
</evidence>
<evidence type="ECO:0000256" key="1">
    <source>
        <dbReference type="SAM" id="SignalP"/>
    </source>
</evidence>
<feature type="signal peptide" evidence="1">
    <location>
        <begin position="1"/>
        <end position="20"/>
    </location>
</feature>
<proteinExistence type="predicted"/>
<dbReference type="OrthoDB" id="3026402at2759"/>
<feature type="chain" id="PRO_5002158905" evidence="1">
    <location>
        <begin position="21"/>
        <end position="99"/>
    </location>
</feature>
<dbReference type="EMBL" id="KN831820">
    <property type="protein sequence ID" value="KIM35483.1"/>
    <property type="molecule type" value="Genomic_DNA"/>
</dbReference>
<dbReference type="HOGENOM" id="CLU_175717_1_0_1"/>
<sequence>MKFSLASIVTLAALFSQALAAKVLHCGGPHDLKCPDGLACCGPVVDGVGGTCVPGTSAVCKIPYKVQSVKENCGGQNAKCPTDATKKDATPKVADAKNQ</sequence>
<evidence type="ECO:0000313" key="3">
    <source>
        <dbReference type="Proteomes" id="UP000053424"/>
    </source>
</evidence>
<keyword evidence="3" id="KW-1185">Reference proteome</keyword>
<dbReference type="Proteomes" id="UP000053424">
    <property type="component" value="Unassembled WGS sequence"/>
</dbReference>